<keyword evidence="1" id="KW-1133">Transmembrane helix</keyword>
<name>X0XWN1_9ZZZZ</name>
<accession>X0XWN1</accession>
<keyword evidence="1" id="KW-0472">Membrane</keyword>
<dbReference type="AlphaFoldDB" id="X0XWN1"/>
<comment type="caution">
    <text evidence="2">The sequence shown here is derived from an EMBL/GenBank/DDBJ whole genome shotgun (WGS) entry which is preliminary data.</text>
</comment>
<feature type="transmembrane region" description="Helical" evidence="1">
    <location>
        <begin position="53"/>
        <end position="69"/>
    </location>
</feature>
<keyword evidence="1" id="KW-0812">Transmembrane</keyword>
<dbReference type="EMBL" id="BARS01045064">
    <property type="protein sequence ID" value="GAG29186.1"/>
    <property type="molecule type" value="Genomic_DNA"/>
</dbReference>
<organism evidence="2">
    <name type="scientific">marine sediment metagenome</name>
    <dbReference type="NCBI Taxonomy" id="412755"/>
    <lineage>
        <taxon>unclassified sequences</taxon>
        <taxon>metagenomes</taxon>
        <taxon>ecological metagenomes</taxon>
    </lineage>
</organism>
<proteinExistence type="predicted"/>
<protein>
    <submittedName>
        <fullName evidence="2">Uncharacterized protein</fullName>
    </submittedName>
</protein>
<evidence type="ECO:0000256" key="1">
    <source>
        <dbReference type="SAM" id="Phobius"/>
    </source>
</evidence>
<reference evidence="2" key="1">
    <citation type="journal article" date="2014" name="Front. Microbiol.">
        <title>High frequency of phylogenetically diverse reductive dehalogenase-homologous genes in deep subseafloor sedimentary metagenomes.</title>
        <authorList>
            <person name="Kawai M."/>
            <person name="Futagami T."/>
            <person name="Toyoda A."/>
            <person name="Takaki Y."/>
            <person name="Nishi S."/>
            <person name="Hori S."/>
            <person name="Arai W."/>
            <person name="Tsubouchi T."/>
            <person name="Morono Y."/>
            <person name="Uchiyama I."/>
            <person name="Ito T."/>
            <person name="Fujiyama A."/>
            <person name="Inagaki F."/>
            <person name="Takami H."/>
        </authorList>
    </citation>
    <scope>NUCLEOTIDE SEQUENCE</scope>
    <source>
        <strain evidence="2">Expedition CK06-06</strain>
    </source>
</reference>
<sequence length="82" mass="8563">MAKKKYKPYKNLMRASIGLGGAAIGIGVGSSVVEKAGGSAAPLATLGGYMKPAARVVGGGILINTLMDFKEGTTRKLKRRRR</sequence>
<evidence type="ECO:0000313" key="2">
    <source>
        <dbReference type="EMBL" id="GAG29186.1"/>
    </source>
</evidence>
<feature type="transmembrane region" description="Helical" evidence="1">
    <location>
        <begin position="12"/>
        <end position="33"/>
    </location>
</feature>
<gene>
    <name evidence="2" type="ORF">S01H1_67996</name>
</gene>